<evidence type="ECO:0000313" key="2">
    <source>
        <dbReference type="EMBL" id="TKS02695.1"/>
    </source>
</evidence>
<comment type="caution">
    <text evidence="2">The sequence shown here is derived from an EMBL/GenBank/DDBJ whole genome shotgun (WGS) entry which is preliminary data.</text>
</comment>
<sequence>MVVLVPAQAFVLARVRYSCLVRSREERSIVPFCCCAGFQSTEQRILAKFAVYRPHSVLPDRQSRTTTGLKARHDSVVSKKPTVADSKVKCDPKLTDGALTPDPSFSRITKKNSLKRRDTEPGLELKAFEVEYNANCEGKGTERVGLGGPRSEDSFRKELTSKGGRQGKVETECQPEEGKEML</sequence>
<protein>
    <submittedName>
        <fullName evidence="2">Uncharacterized protein</fullName>
    </submittedName>
</protein>
<keyword evidence="2" id="KW-0496">Mitochondrion</keyword>
<feature type="compositionally biased region" description="Basic and acidic residues" evidence="1">
    <location>
        <begin position="167"/>
        <end position="182"/>
    </location>
</feature>
<gene>
    <name evidence="2" type="ORF">D5086_0000160960</name>
</gene>
<feature type="region of interest" description="Disordered" evidence="1">
    <location>
        <begin position="138"/>
        <end position="182"/>
    </location>
</feature>
<accession>A0A4U5Q3N0</accession>
<reference evidence="2" key="1">
    <citation type="submission" date="2018-10" db="EMBL/GenBank/DDBJ databases">
        <title>Population genomic analysis revealed the cold adaptation of white poplar.</title>
        <authorList>
            <person name="Liu Y.-J."/>
        </authorList>
    </citation>
    <scope>NUCLEOTIDE SEQUENCE [LARGE SCALE GENOMIC DNA]</scope>
    <source>
        <strain evidence="2">PAL-ZL1</strain>
    </source>
</reference>
<geneLocation type="mitochondrion" evidence="2"/>
<evidence type="ECO:0000256" key="1">
    <source>
        <dbReference type="SAM" id="MobiDB-lite"/>
    </source>
</evidence>
<name>A0A4U5Q3N0_POPAL</name>
<dbReference type="EMBL" id="RCHU01000534">
    <property type="protein sequence ID" value="TKS02695.1"/>
    <property type="molecule type" value="Genomic_DNA"/>
</dbReference>
<organism evidence="2">
    <name type="scientific">Populus alba</name>
    <name type="common">White poplar</name>
    <dbReference type="NCBI Taxonomy" id="43335"/>
    <lineage>
        <taxon>Eukaryota</taxon>
        <taxon>Viridiplantae</taxon>
        <taxon>Streptophyta</taxon>
        <taxon>Embryophyta</taxon>
        <taxon>Tracheophyta</taxon>
        <taxon>Spermatophyta</taxon>
        <taxon>Magnoliopsida</taxon>
        <taxon>eudicotyledons</taxon>
        <taxon>Gunneridae</taxon>
        <taxon>Pentapetalae</taxon>
        <taxon>rosids</taxon>
        <taxon>fabids</taxon>
        <taxon>Malpighiales</taxon>
        <taxon>Salicaceae</taxon>
        <taxon>Saliceae</taxon>
        <taxon>Populus</taxon>
    </lineage>
</organism>
<dbReference type="AlphaFoldDB" id="A0A4U5Q3N0"/>
<feature type="compositionally biased region" description="Basic and acidic residues" evidence="1">
    <location>
        <begin position="150"/>
        <end position="160"/>
    </location>
</feature>
<proteinExistence type="predicted"/>